<gene>
    <name evidence="1" type="ORF">RPERSI_LOCUS34684</name>
</gene>
<dbReference type="Proteomes" id="UP000789920">
    <property type="component" value="Unassembled WGS sequence"/>
</dbReference>
<reference evidence="1" key="1">
    <citation type="submission" date="2021-06" db="EMBL/GenBank/DDBJ databases">
        <authorList>
            <person name="Kallberg Y."/>
            <person name="Tangrot J."/>
            <person name="Rosling A."/>
        </authorList>
    </citation>
    <scope>NUCLEOTIDE SEQUENCE</scope>
    <source>
        <strain evidence="1">MA461A</strain>
    </source>
</reference>
<accession>A0ACA9SS32</accession>
<keyword evidence="2" id="KW-1185">Reference proteome</keyword>
<feature type="non-terminal residue" evidence="1">
    <location>
        <position position="1"/>
    </location>
</feature>
<dbReference type="EMBL" id="CAJVQC010156482">
    <property type="protein sequence ID" value="CAG8847543.1"/>
    <property type="molecule type" value="Genomic_DNA"/>
</dbReference>
<comment type="caution">
    <text evidence="1">The sequence shown here is derived from an EMBL/GenBank/DDBJ whole genome shotgun (WGS) entry which is preliminary data.</text>
</comment>
<name>A0ACA9SS32_9GLOM</name>
<proteinExistence type="predicted"/>
<sequence>PAKTKSAIEAACFLLQFCLKYGNDILQTKLESWMEETKHNEWSI</sequence>
<feature type="non-terminal residue" evidence="1">
    <location>
        <position position="44"/>
    </location>
</feature>
<protein>
    <submittedName>
        <fullName evidence="1">22586_t:CDS:1</fullName>
    </submittedName>
</protein>
<evidence type="ECO:0000313" key="1">
    <source>
        <dbReference type="EMBL" id="CAG8847543.1"/>
    </source>
</evidence>
<organism evidence="1 2">
    <name type="scientific">Racocetra persica</name>
    <dbReference type="NCBI Taxonomy" id="160502"/>
    <lineage>
        <taxon>Eukaryota</taxon>
        <taxon>Fungi</taxon>
        <taxon>Fungi incertae sedis</taxon>
        <taxon>Mucoromycota</taxon>
        <taxon>Glomeromycotina</taxon>
        <taxon>Glomeromycetes</taxon>
        <taxon>Diversisporales</taxon>
        <taxon>Gigasporaceae</taxon>
        <taxon>Racocetra</taxon>
    </lineage>
</organism>
<evidence type="ECO:0000313" key="2">
    <source>
        <dbReference type="Proteomes" id="UP000789920"/>
    </source>
</evidence>